<dbReference type="PANTHER" id="PTHR30005">
    <property type="entry name" value="EXOPOLYPHOSPHATASE"/>
    <property type="match status" value="1"/>
</dbReference>
<reference evidence="4 7" key="1">
    <citation type="submission" date="2018-05" db="EMBL/GenBank/DDBJ databases">
        <authorList>
            <consortium name="PulseNet: The National Subtyping Network for Foodborne Disease Surveillance"/>
            <person name="Tarr C.L."/>
            <person name="Trees E."/>
            <person name="Katz L.S."/>
            <person name="Carleton-Romer H.A."/>
            <person name="Stroika S."/>
            <person name="Kucerova Z."/>
            <person name="Roache K.F."/>
            <person name="Sabol A.L."/>
            <person name="Besser J."/>
            <person name="Gerner-Smidt P."/>
        </authorList>
    </citation>
    <scope>NUCLEOTIDE SEQUENCE</scope>
    <source>
        <strain evidence="4">2014D-0197</strain>
        <strain evidence="2 7">2016D-0221</strain>
        <strain evidence="5">D4313</strain>
        <strain evidence="3 6">PNUSAC001503</strain>
    </source>
</reference>
<evidence type="ECO:0000259" key="1">
    <source>
        <dbReference type="Pfam" id="PF02541"/>
    </source>
</evidence>
<proteinExistence type="predicted"/>
<sequence length="292" mass="32153">MICIDLGSNTIRVCAMDDNLEITQSYEKIVGSARNLSSEGLSMAAKMRITEALGEIIVTFDFKNDSHIAVATEAFRLASNAKDFFYDIERDFGIKFNIISGNLEAKLARLGVENRALKLGFHIDESLLIDLGGASTEISFANEFKSFKFGIVRFCEECCSDEAKFKIVAKDKIQDALSFISKFNFKNIILTSGVPTSVVALKLGLKYENYDAKMINGAILDLEDFDAALLKLSLSNDKDSLVGKNRTSLVIAGIYLLKPILEEFSVPYIVIDDGLREGIAVASKLGLLNLKE</sequence>
<comment type="caution">
    <text evidence="4">The sequence shown here is derived from an EMBL/GenBank/DDBJ whole genome shotgun (WGS) entry which is preliminary data.</text>
</comment>
<dbReference type="InterPro" id="IPR050273">
    <property type="entry name" value="GppA/Ppx_hydrolase"/>
</dbReference>
<evidence type="ECO:0000313" key="2">
    <source>
        <dbReference type="EMBL" id="EAI5407236.1"/>
    </source>
</evidence>
<dbReference type="GeneID" id="61064844"/>
<keyword evidence="6" id="KW-1185">Reference proteome</keyword>
<dbReference type="EMBL" id="AACCXM010000001">
    <property type="protein sequence ID" value="EAK0468023.1"/>
    <property type="molecule type" value="Genomic_DNA"/>
</dbReference>
<evidence type="ECO:0000313" key="7">
    <source>
        <dbReference type="Proteomes" id="UP000557842"/>
    </source>
</evidence>
<evidence type="ECO:0000313" key="6">
    <source>
        <dbReference type="Proteomes" id="UP000535509"/>
    </source>
</evidence>
<dbReference type="Gene3D" id="3.30.420.40">
    <property type="match status" value="1"/>
</dbReference>
<dbReference type="Pfam" id="PF02541">
    <property type="entry name" value="Ppx-GppA"/>
    <property type="match status" value="1"/>
</dbReference>
<dbReference type="EMBL" id="AACCXK010000006">
    <property type="protein sequence ID" value="EAK0452988.1"/>
    <property type="molecule type" value="Genomic_DNA"/>
</dbReference>
<feature type="domain" description="Ppx/GppA phosphatase N-terminal" evidence="1">
    <location>
        <begin position="41"/>
        <end position="282"/>
    </location>
</feature>
<gene>
    <name evidence="4" type="ORF">AAH17_04885</name>
    <name evidence="5" type="ORF">AAH24_01355</name>
    <name evidence="2" type="ORF">BVH53_00710</name>
    <name evidence="3" type="ORF">CX802_07390</name>
</gene>
<evidence type="ECO:0000313" key="4">
    <source>
        <dbReference type="EMBL" id="EAK0452988.1"/>
    </source>
</evidence>
<protein>
    <submittedName>
        <fullName evidence="4">Phosphatase</fullName>
    </submittedName>
</protein>
<dbReference type="SUPFAM" id="SSF53067">
    <property type="entry name" value="Actin-like ATPase domain"/>
    <property type="match status" value="2"/>
</dbReference>
<dbReference type="PANTHER" id="PTHR30005:SF0">
    <property type="entry name" value="RETROGRADE REGULATION PROTEIN 2"/>
    <property type="match status" value="1"/>
</dbReference>
<dbReference type="Proteomes" id="UP000557842">
    <property type="component" value="Unassembled WGS sequence"/>
</dbReference>
<dbReference type="GO" id="GO:0006357">
    <property type="term" value="P:regulation of transcription by RNA polymerase II"/>
    <property type="evidence" value="ECO:0007669"/>
    <property type="project" value="TreeGrafter"/>
</dbReference>
<dbReference type="EMBL" id="AABQDW010000001">
    <property type="protein sequence ID" value="EAI5407236.1"/>
    <property type="molecule type" value="Genomic_DNA"/>
</dbReference>
<organism evidence="4">
    <name type="scientific">Campylobacter fetus</name>
    <dbReference type="NCBI Taxonomy" id="196"/>
    <lineage>
        <taxon>Bacteria</taxon>
        <taxon>Pseudomonadati</taxon>
        <taxon>Campylobacterota</taxon>
        <taxon>Epsilonproteobacteria</taxon>
        <taxon>Campylobacterales</taxon>
        <taxon>Campylobacteraceae</taxon>
        <taxon>Campylobacter</taxon>
    </lineage>
</organism>
<dbReference type="InterPro" id="IPR043129">
    <property type="entry name" value="ATPase_NBD"/>
</dbReference>
<dbReference type="EMBL" id="AABTCC010000023">
    <property type="protein sequence ID" value="EAI8859646.1"/>
    <property type="molecule type" value="Genomic_DNA"/>
</dbReference>
<dbReference type="RefSeq" id="WP_011732044.1">
    <property type="nucleotide sequence ID" value="NZ_AABUZP020000005.1"/>
</dbReference>
<name>A0A5L8QQ53_CAMFE</name>
<dbReference type="OMA" id="DYAHYDA"/>
<dbReference type="Gene3D" id="3.30.420.150">
    <property type="entry name" value="Exopolyphosphatase. Domain 2"/>
    <property type="match status" value="1"/>
</dbReference>
<dbReference type="InterPro" id="IPR003695">
    <property type="entry name" value="Ppx_GppA_N"/>
</dbReference>
<accession>A0A5L8QQ53</accession>
<evidence type="ECO:0000313" key="5">
    <source>
        <dbReference type="EMBL" id="EAK0468023.1"/>
    </source>
</evidence>
<evidence type="ECO:0000313" key="3">
    <source>
        <dbReference type="EMBL" id="EAI8859646.1"/>
    </source>
</evidence>
<dbReference type="AlphaFoldDB" id="A0A5L8QQ53"/>
<dbReference type="Proteomes" id="UP000535509">
    <property type="component" value="Unassembled WGS sequence"/>
</dbReference>